<dbReference type="InterPro" id="IPR000719">
    <property type="entry name" value="Prot_kinase_dom"/>
</dbReference>
<keyword evidence="3 7" id="KW-0418">Kinase</keyword>
<evidence type="ECO:0000313" key="7">
    <source>
        <dbReference type="EMBL" id="CAI8013706.1"/>
    </source>
</evidence>
<keyword evidence="8" id="KW-1185">Reference proteome</keyword>
<proteinExistence type="predicted"/>
<dbReference type="InterPro" id="IPR051681">
    <property type="entry name" value="Ser/Thr_Kinases-Pseudokinases"/>
</dbReference>
<evidence type="ECO:0000256" key="4">
    <source>
        <dbReference type="ARBA" id="ARBA00022840"/>
    </source>
</evidence>
<feature type="region of interest" description="Disordered" evidence="5">
    <location>
        <begin position="1"/>
        <end position="167"/>
    </location>
</feature>
<sequence>MAAAGREGSFGADDGDTDCSSEGADLPELTGQTSRQISDVDTMSQESSYKRQVSSLPGDTASPLDSPVVMNPNELSPSPSSMKAGHLLAHPTPSSDPNLTHPSSSSSSHSTPPTSASRYQPFLSPTSPLPTSPYLDPTLVEPVEASPDPVSPNRSPHPTSRPLEEPSQLVTQVLVSPPLSCAHLTSEPRQKNRGPFLQENKVVFVPCKCMGAGFYGEVWEVKHNGKSYAVKKYNKPVTPPILAKLVALTKLNDENVMAYCGIGSLKNKCDTVVVMEKADQNLSSFIERNTELELQKKLMILTGIANGLVYLHSKEIVHCDLKPSNVLIIPETTTAKISDYGNALVKPISTVCADCRTEETIFRDYFPPEAQLTETHKPSFDVFSFGHLSLYVVLQEQPHSLLKSRKCPNKTARTEVQRREEYLNKMKIKVSSRMLDWTNQCLHDEEEERPQMADFKHIFPST</sequence>
<dbReference type="GO" id="GO:0004674">
    <property type="term" value="F:protein serine/threonine kinase activity"/>
    <property type="evidence" value="ECO:0007669"/>
    <property type="project" value="TreeGrafter"/>
</dbReference>
<accession>A0AA35WDW7</accession>
<dbReference type="InterPro" id="IPR008271">
    <property type="entry name" value="Ser/Thr_kinase_AS"/>
</dbReference>
<dbReference type="PANTHER" id="PTHR44329">
    <property type="entry name" value="SERINE/THREONINE-PROTEIN KINASE TNNI3K-RELATED"/>
    <property type="match status" value="1"/>
</dbReference>
<dbReference type="SMART" id="SM00220">
    <property type="entry name" value="S_TKc"/>
    <property type="match status" value="1"/>
</dbReference>
<evidence type="ECO:0000259" key="6">
    <source>
        <dbReference type="PROSITE" id="PS50011"/>
    </source>
</evidence>
<dbReference type="Pfam" id="PF00069">
    <property type="entry name" value="Pkinase"/>
    <property type="match status" value="1"/>
</dbReference>
<protein>
    <submittedName>
        <fullName evidence="7">MDIS1-interacting receptor like kinase 2</fullName>
    </submittedName>
</protein>
<dbReference type="CDD" id="cd00180">
    <property type="entry name" value="PKc"/>
    <property type="match status" value="1"/>
</dbReference>
<dbReference type="PANTHER" id="PTHR44329:SF288">
    <property type="entry name" value="MITOGEN-ACTIVATED PROTEIN KINASE KINASE KINASE 20"/>
    <property type="match status" value="1"/>
</dbReference>
<feature type="compositionally biased region" description="Polar residues" evidence="5">
    <location>
        <begin position="30"/>
        <end position="57"/>
    </location>
</feature>
<dbReference type="PROSITE" id="PS00108">
    <property type="entry name" value="PROTEIN_KINASE_ST"/>
    <property type="match status" value="1"/>
</dbReference>
<comment type="caution">
    <text evidence="7">The sequence shown here is derived from an EMBL/GenBank/DDBJ whole genome shotgun (WGS) entry which is preliminary data.</text>
</comment>
<evidence type="ECO:0000256" key="3">
    <source>
        <dbReference type="ARBA" id="ARBA00022777"/>
    </source>
</evidence>
<dbReference type="InterPro" id="IPR011009">
    <property type="entry name" value="Kinase-like_dom_sf"/>
</dbReference>
<dbReference type="Gene3D" id="1.10.510.10">
    <property type="entry name" value="Transferase(Phosphotransferase) domain 1"/>
    <property type="match status" value="1"/>
</dbReference>
<reference evidence="7" key="1">
    <citation type="submission" date="2023-03" db="EMBL/GenBank/DDBJ databases">
        <authorList>
            <person name="Steffen K."/>
            <person name="Cardenas P."/>
        </authorList>
    </citation>
    <scope>NUCLEOTIDE SEQUENCE</scope>
</reference>
<evidence type="ECO:0000313" key="8">
    <source>
        <dbReference type="Proteomes" id="UP001174909"/>
    </source>
</evidence>
<dbReference type="Proteomes" id="UP001174909">
    <property type="component" value="Unassembled WGS sequence"/>
</dbReference>
<dbReference type="AlphaFoldDB" id="A0AA35WDW7"/>
<evidence type="ECO:0000256" key="1">
    <source>
        <dbReference type="ARBA" id="ARBA00022679"/>
    </source>
</evidence>
<dbReference type="PROSITE" id="PS50011">
    <property type="entry name" value="PROTEIN_KINASE_DOM"/>
    <property type="match status" value="1"/>
</dbReference>
<name>A0AA35WDW7_GEOBA</name>
<keyword evidence="7" id="KW-0675">Receptor</keyword>
<dbReference type="EMBL" id="CASHTH010001287">
    <property type="protein sequence ID" value="CAI8013706.1"/>
    <property type="molecule type" value="Genomic_DNA"/>
</dbReference>
<evidence type="ECO:0000256" key="5">
    <source>
        <dbReference type="SAM" id="MobiDB-lite"/>
    </source>
</evidence>
<feature type="compositionally biased region" description="Low complexity" evidence="5">
    <location>
        <begin position="100"/>
        <end position="126"/>
    </location>
</feature>
<evidence type="ECO:0000256" key="2">
    <source>
        <dbReference type="ARBA" id="ARBA00022741"/>
    </source>
</evidence>
<dbReference type="GO" id="GO:0005524">
    <property type="term" value="F:ATP binding"/>
    <property type="evidence" value="ECO:0007669"/>
    <property type="project" value="UniProtKB-KW"/>
</dbReference>
<dbReference type="SUPFAM" id="SSF56112">
    <property type="entry name" value="Protein kinase-like (PK-like)"/>
    <property type="match status" value="1"/>
</dbReference>
<dbReference type="Gene3D" id="3.30.200.20">
    <property type="entry name" value="Phosphorylase Kinase, domain 1"/>
    <property type="match status" value="1"/>
</dbReference>
<keyword evidence="1" id="KW-0808">Transferase</keyword>
<gene>
    <name evidence="7" type="ORF">GBAR_LOCUS8655</name>
</gene>
<organism evidence="7 8">
    <name type="scientific">Geodia barretti</name>
    <name type="common">Barrett's horny sponge</name>
    <dbReference type="NCBI Taxonomy" id="519541"/>
    <lineage>
        <taxon>Eukaryota</taxon>
        <taxon>Metazoa</taxon>
        <taxon>Porifera</taxon>
        <taxon>Demospongiae</taxon>
        <taxon>Heteroscleromorpha</taxon>
        <taxon>Tetractinellida</taxon>
        <taxon>Astrophorina</taxon>
        <taxon>Geodiidae</taxon>
        <taxon>Geodia</taxon>
    </lineage>
</organism>
<keyword evidence="4" id="KW-0067">ATP-binding</keyword>
<feature type="domain" description="Protein kinase" evidence="6">
    <location>
        <begin position="204"/>
        <end position="460"/>
    </location>
</feature>
<keyword evidence="2" id="KW-0547">Nucleotide-binding</keyword>